<dbReference type="InterPro" id="IPR001792">
    <property type="entry name" value="Acylphosphatase-like_dom"/>
</dbReference>
<evidence type="ECO:0000256" key="5">
    <source>
        <dbReference type="RuleBase" id="RU004168"/>
    </source>
</evidence>
<feature type="active site" evidence="4">
    <location>
        <position position="24"/>
    </location>
</feature>
<gene>
    <name evidence="7" type="ORF">KTQ36_10535</name>
</gene>
<reference evidence="7 8" key="1">
    <citation type="submission" date="2021-07" db="EMBL/GenBank/DDBJ databases">
        <title>The draft genome sequence of Sphingomicrobium sp. B8.</title>
        <authorList>
            <person name="Mu L."/>
        </authorList>
    </citation>
    <scope>NUCLEOTIDE SEQUENCE [LARGE SCALE GENOMIC DNA]</scope>
    <source>
        <strain evidence="7 8">B8</strain>
    </source>
</reference>
<evidence type="ECO:0000313" key="7">
    <source>
        <dbReference type="EMBL" id="MBW0145726.1"/>
    </source>
</evidence>
<dbReference type="Pfam" id="PF00708">
    <property type="entry name" value="Acylphosphatase"/>
    <property type="match status" value="1"/>
</dbReference>
<evidence type="ECO:0000256" key="4">
    <source>
        <dbReference type="PROSITE-ProRule" id="PRU00520"/>
    </source>
</evidence>
<evidence type="ECO:0000256" key="3">
    <source>
        <dbReference type="ARBA" id="ARBA00047645"/>
    </source>
</evidence>
<feature type="active site" evidence="4">
    <location>
        <position position="42"/>
    </location>
</feature>
<dbReference type="PANTHER" id="PTHR47268">
    <property type="entry name" value="ACYLPHOSPHATASE"/>
    <property type="match status" value="1"/>
</dbReference>
<keyword evidence="8" id="KW-1185">Reference proteome</keyword>
<name>A0ABS6V844_9SPHN</name>
<evidence type="ECO:0000259" key="6">
    <source>
        <dbReference type="PROSITE" id="PS51160"/>
    </source>
</evidence>
<organism evidence="7 8">
    <name type="scientific">Sphingomicrobium clamense</name>
    <dbReference type="NCBI Taxonomy" id="2851013"/>
    <lineage>
        <taxon>Bacteria</taxon>
        <taxon>Pseudomonadati</taxon>
        <taxon>Pseudomonadota</taxon>
        <taxon>Alphaproteobacteria</taxon>
        <taxon>Sphingomonadales</taxon>
        <taxon>Sphingomonadaceae</taxon>
        <taxon>Sphingomicrobium</taxon>
    </lineage>
</organism>
<feature type="domain" description="Acylphosphatase-like" evidence="6">
    <location>
        <begin position="9"/>
        <end position="95"/>
    </location>
</feature>
<sequence>MPEGQEKTARWLRIRGKVQGVGFRWWTERNARELDVNGWVLNAPDGSVEAHFEGKKANVERLIERVRGGPPTAQVKSVDVNEATVVDLAGFEIRH</sequence>
<dbReference type="InterPro" id="IPR017968">
    <property type="entry name" value="Acylphosphatase_CS"/>
</dbReference>
<comment type="caution">
    <text evidence="7">The sequence shown here is derived from an EMBL/GenBank/DDBJ whole genome shotgun (WGS) entry which is preliminary data.</text>
</comment>
<dbReference type="Proteomes" id="UP000698028">
    <property type="component" value="Unassembled WGS sequence"/>
</dbReference>
<dbReference type="PROSITE" id="PS51160">
    <property type="entry name" value="ACYLPHOSPHATASE_3"/>
    <property type="match status" value="1"/>
</dbReference>
<protein>
    <recommendedName>
        <fullName evidence="2 4">acylphosphatase</fullName>
        <ecNumber evidence="2 4">3.6.1.7</ecNumber>
    </recommendedName>
</protein>
<dbReference type="PANTHER" id="PTHR47268:SF4">
    <property type="entry name" value="ACYLPHOSPHATASE"/>
    <property type="match status" value="1"/>
</dbReference>
<keyword evidence="4" id="KW-0378">Hydrolase</keyword>
<dbReference type="RefSeq" id="WP_218633610.1">
    <property type="nucleotide sequence ID" value="NZ_JAHVAH010000001.1"/>
</dbReference>
<comment type="similarity">
    <text evidence="1 5">Belongs to the acylphosphatase family.</text>
</comment>
<dbReference type="EMBL" id="JAHVAH010000001">
    <property type="protein sequence ID" value="MBW0145726.1"/>
    <property type="molecule type" value="Genomic_DNA"/>
</dbReference>
<dbReference type="InterPro" id="IPR020456">
    <property type="entry name" value="Acylphosphatase"/>
</dbReference>
<evidence type="ECO:0000313" key="8">
    <source>
        <dbReference type="Proteomes" id="UP000698028"/>
    </source>
</evidence>
<comment type="catalytic activity">
    <reaction evidence="3 4">
        <text>an acyl phosphate + H2O = a carboxylate + phosphate + H(+)</text>
        <dbReference type="Rhea" id="RHEA:14965"/>
        <dbReference type="ChEBI" id="CHEBI:15377"/>
        <dbReference type="ChEBI" id="CHEBI:15378"/>
        <dbReference type="ChEBI" id="CHEBI:29067"/>
        <dbReference type="ChEBI" id="CHEBI:43474"/>
        <dbReference type="ChEBI" id="CHEBI:59918"/>
        <dbReference type="EC" id="3.6.1.7"/>
    </reaction>
</comment>
<proteinExistence type="inferred from homology"/>
<accession>A0ABS6V844</accession>
<evidence type="ECO:0000256" key="2">
    <source>
        <dbReference type="ARBA" id="ARBA00012150"/>
    </source>
</evidence>
<evidence type="ECO:0000256" key="1">
    <source>
        <dbReference type="ARBA" id="ARBA00005614"/>
    </source>
</evidence>
<dbReference type="EC" id="3.6.1.7" evidence="2 4"/>
<dbReference type="PROSITE" id="PS00150">
    <property type="entry name" value="ACYLPHOSPHATASE_1"/>
    <property type="match status" value="1"/>
</dbReference>